<keyword evidence="3 7" id="KW-0328">Glycosyltransferase</keyword>
<dbReference type="PROSITE" id="PS50005">
    <property type="entry name" value="TPR"/>
    <property type="match status" value="1"/>
</dbReference>
<dbReference type="Gene3D" id="3.40.50.150">
    <property type="entry name" value="Vaccinia Virus protein VP39"/>
    <property type="match status" value="1"/>
</dbReference>
<dbReference type="SUPFAM" id="SSF48452">
    <property type="entry name" value="TPR-like"/>
    <property type="match status" value="1"/>
</dbReference>
<evidence type="ECO:0000313" key="7">
    <source>
        <dbReference type="EMBL" id="MCR8635032.1"/>
    </source>
</evidence>
<feature type="repeat" description="TPR" evidence="5">
    <location>
        <begin position="68"/>
        <end position="101"/>
    </location>
</feature>
<evidence type="ECO:0000313" key="8">
    <source>
        <dbReference type="Proteomes" id="UP001300012"/>
    </source>
</evidence>
<dbReference type="PANTHER" id="PTHR43179:SF12">
    <property type="entry name" value="GALACTOFURANOSYLTRANSFERASE GLFT2"/>
    <property type="match status" value="1"/>
</dbReference>
<evidence type="ECO:0000259" key="6">
    <source>
        <dbReference type="Pfam" id="PF00535"/>
    </source>
</evidence>
<dbReference type="GO" id="GO:0016757">
    <property type="term" value="F:glycosyltransferase activity"/>
    <property type="evidence" value="ECO:0007669"/>
    <property type="project" value="UniProtKB-KW"/>
</dbReference>
<dbReference type="EMBL" id="JANQBD010000024">
    <property type="protein sequence ID" value="MCR8635032.1"/>
    <property type="molecule type" value="Genomic_DNA"/>
</dbReference>
<feature type="domain" description="Glycosyltransferase 2-like" evidence="6">
    <location>
        <begin position="134"/>
        <end position="240"/>
    </location>
</feature>
<dbReference type="Gene3D" id="3.90.550.10">
    <property type="entry name" value="Spore Coat Polysaccharide Biosynthesis Protein SpsA, Chain A"/>
    <property type="match status" value="1"/>
</dbReference>
<dbReference type="InterPro" id="IPR011990">
    <property type="entry name" value="TPR-like_helical_dom_sf"/>
</dbReference>
<comment type="caution">
    <text evidence="7">The sequence shown here is derived from an EMBL/GenBank/DDBJ whole genome shotgun (WGS) entry which is preliminary data.</text>
</comment>
<name>A0ABT1YPD3_9BACL</name>
<evidence type="ECO:0000256" key="1">
    <source>
        <dbReference type="ARBA" id="ARBA00004776"/>
    </source>
</evidence>
<keyword evidence="4 7" id="KW-0808">Transferase</keyword>
<dbReference type="InterPro" id="IPR001173">
    <property type="entry name" value="Glyco_trans_2-like"/>
</dbReference>
<evidence type="ECO:0000256" key="4">
    <source>
        <dbReference type="ARBA" id="ARBA00022679"/>
    </source>
</evidence>
<evidence type="ECO:0000256" key="2">
    <source>
        <dbReference type="ARBA" id="ARBA00006739"/>
    </source>
</evidence>
<accession>A0ABT1YPD3</accession>
<evidence type="ECO:0000256" key="5">
    <source>
        <dbReference type="PROSITE-ProRule" id="PRU00339"/>
    </source>
</evidence>
<dbReference type="Pfam" id="PF00535">
    <property type="entry name" value="Glycos_transf_2"/>
    <property type="match status" value="1"/>
</dbReference>
<dbReference type="Proteomes" id="UP001300012">
    <property type="component" value="Unassembled WGS sequence"/>
</dbReference>
<dbReference type="InterPro" id="IPR019734">
    <property type="entry name" value="TPR_rpt"/>
</dbReference>
<dbReference type="InterPro" id="IPR029044">
    <property type="entry name" value="Nucleotide-diphossugar_trans"/>
</dbReference>
<dbReference type="InterPro" id="IPR029063">
    <property type="entry name" value="SAM-dependent_MTases_sf"/>
</dbReference>
<proteinExistence type="inferred from homology"/>
<keyword evidence="8" id="KW-1185">Reference proteome</keyword>
<comment type="pathway">
    <text evidence="1">Cell wall biogenesis; cell wall polysaccharide biosynthesis.</text>
</comment>
<dbReference type="Gene3D" id="1.25.40.10">
    <property type="entry name" value="Tetratricopeptide repeat domain"/>
    <property type="match status" value="1"/>
</dbReference>
<dbReference type="SUPFAM" id="SSF53448">
    <property type="entry name" value="Nucleotide-diphospho-sugar transferases"/>
    <property type="match status" value="1"/>
</dbReference>
<gene>
    <name evidence="7" type="ORF">NV381_27915</name>
</gene>
<keyword evidence="5" id="KW-0802">TPR repeat</keyword>
<dbReference type="RefSeq" id="WP_258216582.1">
    <property type="nucleotide sequence ID" value="NZ_JANQBD010000024.1"/>
</dbReference>
<sequence length="601" mass="68885">MEVKKKIKEMLDAGQVDIAKLLIREFQGLHPRDADIYLWKAEIHMLENKLDEAQRALVEAIGFEYQRFDLFYKLANVYFQKKEFVLAVSLYRRSMELTEDENKRTEIQQCIDDINKKLSSTNEMTDRASKPLVSIIVLAYNHLEYTKQCMDSIYRYTMHLPIELITVNNGSSDGTAAYFNELPNHKKVTLAANVGPVNGFNAGMMVAEGRYTACISNDFIVTKGWLDNLLICMESDPTIGFVSPGADSVSNNQRIICPNAVDLEEMQRFAESYNISNPDMWEERVRLLPCVLMVRTELLKQVGYFDPRFIYGEFADDDISFRIRRAGNKLIFVKDTFTHHFGSVTVGEEQRQHQSLEVSREIFRDKYGIDAWEDTGFDIHLVDTATECIQQQRQRSGTAPQAVRILGINAKCGSTPLQLRNKLRENGFEQTTIVNYTDQSKYMVDLLSVSETAKHGLLTELKDFEDSALYDVILLEGGLEPYPRHQIDSIINGIRSKLCSGGLLLFKMQNGAHYLQIARWLSDRTPFLQTQLSNTFFHLQPLLLLLESNKLPVRKILFVQDPVQPQLTELFNKMEKIPKTHEMFNHALLSVSEMVIVTEAV</sequence>
<dbReference type="EC" id="2.4.-.-" evidence="7"/>
<organism evidence="7 8">
    <name type="scientific">Paenibacillus radicis</name>
    <name type="common">ex Xue et al. 2023</name>
    <dbReference type="NCBI Taxonomy" id="2972489"/>
    <lineage>
        <taxon>Bacteria</taxon>
        <taxon>Bacillati</taxon>
        <taxon>Bacillota</taxon>
        <taxon>Bacilli</taxon>
        <taxon>Bacillales</taxon>
        <taxon>Paenibacillaceae</taxon>
        <taxon>Paenibacillus</taxon>
    </lineage>
</organism>
<reference evidence="7 8" key="1">
    <citation type="submission" date="2022-08" db="EMBL/GenBank/DDBJ databases">
        <title>Paenibacillus endoradicis sp. nov., Paenibacillus radicibacter sp. nov and Paenibacillus pararadicis sp. nov., three cold-adapted plant growth-promoting bacteria isolated from root of Larix gmelinii in Great Khingan.</title>
        <authorList>
            <person name="Xue H."/>
        </authorList>
    </citation>
    <scope>NUCLEOTIDE SEQUENCE [LARGE SCALE GENOMIC DNA]</scope>
    <source>
        <strain evidence="7 8">N5-1-1-5</strain>
    </source>
</reference>
<protein>
    <submittedName>
        <fullName evidence="7">Glycosyltransferase</fullName>
        <ecNumber evidence="7">2.4.-.-</ecNumber>
    </submittedName>
</protein>
<comment type="similarity">
    <text evidence="2">Belongs to the glycosyltransferase 2 family.</text>
</comment>
<evidence type="ECO:0000256" key="3">
    <source>
        <dbReference type="ARBA" id="ARBA00022676"/>
    </source>
</evidence>
<dbReference type="PANTHER" id="PTHR43179">
    <property type="entry name" value="RHAMNOSYLTRANSFERASE WBBL"/>
    <property type="match status" value="1"/>
</dbReference>